<dbReference type="Proteomes" id="UP001558850">
    <property type="component" value="Unassembled WGS sequence"/>
</dbReference>
<comment type="caution">
    <text evidence="1">The sequence shown here is derived from an EMBL/GenBank/DDBJ whole genome shotgun (WGS) entry which is preliminary data.</text>
</comment>
<organism evidence="1 2">
    <name type="scientific">Paraburkholderia phymatum</name>
    <dbReference type="NCBI Taxonomy" id="148447"/>
    <lineage>
        <taxon>Bacteria</taxon>
        <taxon>Pseudomonadati</taxon>
        <taxon>Pseudomonadota</taxon>
        <taxon>Betaproteobacteria</taxon>
        <taxon>Burkholderiales</taxon>
        <taxon>Burkholderiaceae</taxon>
        <taxon>Paraburkholderia</taxon>
    </lineage>
</organism>
<evidence type="ECO:0000313" key="2">
    <source>
        <dbReference type="Proteomes" id="UP001558850"/>
    </source>
</evidence>
<protein>
    <submittedName>
        <fullName evidence="1">Uncharacterized protein</fullName>
    </submittedName>
</protein>
<reference evidence="1" key="1">
    <citation type="submission" date="2024-07" db="EMBL/GenBank/DDBJ databases">
        <title>A survey of Mimosa microsymbionts across Brazilian biomes reveals a high diversity of Paraburkholderia nodulating endemic species, but also that Cupriavidus is common as a symbiont of widespread species.</title>
        <authorList>
            <person name="Rouws L."/>
            <person name="Barauna A."/>
            <person name="Beukes C."/>
            <person name="Rouws J.R.C."/>
            <person name="De Faria S.M."/>
            <person name="Gross E."/>
            <person name="Bueno Dos Reis Junior F."/>
            <person name="Simon M.F."/>
            <person name="Maluk M."/>
            <person name="Odee D.W."/>
            <person name="Kenicer G."/>
            <person name="Young J.P.W."/>
            <person name="Reis V.M."/>
            <person name="Zilli J."/>
            <person name="James E.K."/>
        </authorList>
    </citation>
    <scope>NUCLEOTIDE SEQUENCE</scope>
    <source>
        <strain evidence="1">EG181B</strain>
    </source>
</reference>
<gene>
    <name evidence="1" type="ORF">AB4Y32_37660</name>
</gene>
<accession>A0ACC6UCM5</accession>
<dbReference type="EMBL" id="JBFRCH010000051">
    <property type="protein sequence ID" value="MEX3937396.1"/>
    <property type="molecule type" value="Genomic_DNA"/>
</dbReference>
<proteinExistence type="predicted"/>
<keyword evidence="2" id="KW-1185">Reference proteome</keyword>
<evidence type="ECO:0000313" key="1">
    <source>
        <dbReference type="EMBL" id="MEX3937396.1"/>
    </source>
</evidence>
<name>A0ACC6UCM5_9BURK</name>
<sequence length="353" mass="38783">MKREATASSSTNSDSVYTTILANSKRRVLALGAILFGVLFIFGLILSNSEGGSNVWFSIFDNAHKARLASSIVFVASLFSLLVSFGLGALLYLQTGFRRPSISILGTTVEIPSSIESETYNRSLGQAYAADVIDDFGNVVSTPIAGSDRSLDSHLAVDQPQVSTLKDKVVERQFEQSRARLSREIASLQWRGNLNLVLGILVSVSGMSILGIFLLSSNLQIGSISAGGNVTIAPNGAKAFDEAISFLIHFLPRLTFVLLIELFAYFFLKLYKNSLSEIKYFQNEITNIEAKHLALRAAFLASSATLSNKVISSLVDTERNYILEKGQTTVDLERSRIDREQWTDVCEDFFFDT</sequence>